<proteinExistence type="predicted"/>
<sequence length="61" mass="6957">SLEMPPRRSVRVGRGRGRGQAKAKAEMMEGSMNHLKHHRDGKSALPHWKESFIGRMKNFVS</sequence>
<dbReference type="Gramene" id="ERN11395">
    <property type="protein sequence ID" value="ERN11395"/>
    <property type="gene ID" value="AMTR_s01849p00005400"/>
</dbReference>
<protein>
    <submittedName>
        <fullName evidence="2">Uncharacterized protein</fullName>
    </submittedName>
</protein>
<evidence type="ECO:0000256" key="1">
    <source>
        <dbReference type="SAM" id="MobiDB-lite"/>
    </source>
</evidence>
<accession>W1PVS3</accession>
<feature type="compositionally biased region" description="Basic residues" evidence="1">
    <location>
        <begin position="8"/>
        <end position="21"/>
    </location>
</feature>
<dbReference type="Proteomes" id="UP000017836">
    <property type="component" value="Unassembled WGS sequence"/>
</dbReference>
<gene>
    <name evidence="2" type="ORF">AMTR_s01849p00005400</name>
</gene>
<evidence type="ECO:0000313" key="3">
    <source>
        <dbReference type="Proteomes" id="UP000017836"/>
    </source>
</evidence>
<organism evidence="2 3">
    <name type="scientific">Amborella trichopoda</name>
    <dbReference type="NCBI Taxonomy" id="13333"/>
    <lineage>
        <taxon>Eukaryota</taxon>
        <taxon>Viridiplantae</taxon>
        <taxon>Streptophyta</taxon>
        <taxon>Embryophyta</taxon>
        <taxon>Tracheophyta</taxon>
        <taxon>Spermatophyta</taxon>
        <taxon>Magnoliopsida</taxon>
        <taxon>Amborellales</taxon>
        <taxon>Amborellaceae</taxon>
        <taxon>Amborella</taxon>
    </lineage>
</organism>
<name>W1PVS3_AMBTC</name>
<dbReference type="AlphaFoldDB" id="W1PVS3"/>
<feature type="region of interest" description="Disordered" evidence="1">
    <location>
        <begin position="1"/>
        <end position="27"/>
    </location>
</feature>
<dbReference type="EMBL" id="KI392703">
    <property type="protein sequence ID" value="ERN11395.1"/>
    <property type="molecule type" value="Genomic_DNA"/>
</dbReference>
<reference evidence="3" key="1">
    <citation type="journal article" date="2013" name="Science">
        <title>The Amborella genome and the evolution of flowering plants.</title>
        <authorList>
            <consortium name="Amborella Genome Project"/>
        </authorList>
    </citation>
    <scope>NUCLEOTIDE SEQUENCE [LARGE SCALE GENOMIC DNA]</scope>
</reference>
<feature type="non-terminal residue" evidence="2">
    <location>
        <position position="1"/>
    </location>
</feature>
<keyword evidence="3" id="KW-1185">Reference proteome</keyword>
<dbReference type="HOGENOM" id="CLU_2929554_0_0_1"/>
<evidence type="ECO:0000313" key="2">
    <source>
        <dbReference type="EMBL" id="ERN11395.1"/>
    </source>
</evidence>